<protein>
    <recommendedName>
        <fullName evidence="9">Peroxiredoxin-5</fullName>
        <ecNumber evidence="9">1.11.1.24</ecNumber>
    </recommendedName>
</protein>
<dbReference type="InterPro" id="IPR037944">
    <property type="entry name" value="PRX5-like"/>
</dbReference>
<evidence type="ECO:0000256" key="2">
    <source>
        <dbReference type="ARBA" id="ARBA00010505"/>
    </source>
</evidence>
<dbReference type="AlphaFoldDB" id="A0A9N9WT52"/>
<gene>
    <name evidence="11" type="ORF">CHIRRI_LOCUS7937</name>
</gene>
<sequence>MNTLIKLNNNSNLWKSVLNITRSISTTKMVQIKEGDKVPSIDLFEDSPANKINVADLCANKKIILFAVPGAFTPGCSKTHLPSYLQRESEIKASGVSEIVCVSVNDPFVMSAWANQFNTKGKIRMLADPLANFTKAVDLSIELPPLGGLRSKRYSMVIENGIIKELNVEPDGTGLSCSLADRLKL</sequence>
<comment type="function">
    <text evidence="1">Thiol-specific peroxidase that catalyzes the reduction of hydrogen peroxide and organic hydroperoxides to water and alcohols, respectively. Plays a role in cell protection against oxidative stress by detoxifying peroxides and as sensor of hydrogen peroxide-mediated signaling events.</text>
</comment>
<comment type="catalytic activity">
    <reaction evidence="7 9">
        <text>a hydroperoxide + [thioredoxin]-dithiol = an alcohol + [thioredoxin]-disulfide + H2O</text>
        <dbReference type="Rhea" id="RHEA:62620"/>
        <dbReference type="Rhea" id="RHEA-COMP:10698"/>
        <dbReference type="Rhea" id="RHEA-COMP:10700"/>
        <dbReference type="ChEBI" id="CHEBI:15377"/>
        <dbReference type="ChEBI" id="CHEBI:29950"/>
        <dbReference type="ChEBI" id="CHEBI:30879"/>
        <dbReference type="ChEBI" id="CHEBI:35924"/>
        <dbReference type="ChEBI" id="CHEBI:50058"/>
        <dbReference type="EC" id="1.11.1.24"/>
    </reaction>
</comment>
<comment type="similarity">
    <text evidence="2 9">Belongs to the peroxiredoxin family. Prx5 subfamily.</text>
</comment>
<evidence type="ECO:0000256" key="5">
    <source>
        <dbReference type="ARBA" id="ARBA00023002"/>
    </source>
</evidence>
<evidence type="ECO:0000256" key="6">
    <source>
        <dbReference type="ARBA" id="ARBA00023284"/>
    </source>
</evidence>
<organism evidence="11 12">
    <name type="scientific">Chironomus riparius</name>
    <dbReference type="NCBI Taxonomy" id="315576"/>
    <lineage>
        <taxon>Eukaryota</taxon>
        <taxon>Metazoa</taxon>
        <taxon>Ecdysozoa</taxon>
        <taxon>Arthropoda</taxon>
        <taxon>Hexapoda</taxon>
        <taxon>Insecta</taxon>
        <taxon>Pterygota</taxon>
        <taxon>Neoptera</taxon>
        <taxon>Endopterygota</taxon>
        <taxon>Diptera</taxon>
        <taxon>Nematocera</taxon>
        <taxon>Chironomoidea</taxon>
        <taxon>Chironomidae</taxon>
        <taxon>Chironominae</taxon>
        <taxon>Chironomus</taxon>
    </lineage>
</organism>
<keyword evidence="12" id="KW-1185">Reference proteome</keyword>
<dbReference type="CDD" id="cd03013">
    <property type="entry name" value="PRX5_like"/>
    <property type="match status" value="1"/>
</dbReference>
<feature type="domain" description="Redoxin" evidence="10">
    <location>
        <begin position="33"/>
        <end position="173"/>
    </location>
</feature>
<accession>A0A9N9WT52</accession>
<evidence type="ECO:0000313" key="11">
    <source>
        <dbReference type="EMBL" id="CAG9805061.1"/>
    </source>
</evidence>
<evidence type="ECO:0000256" key="7">
    <source>
        <dbReference type="ARBA" id="ARBA00049091"/>
    </source>
</evidence>
<dbReference type="GO" id="GO:0005777">
    <property type="term" value="C:peroxisome"/>
    <property type="evidence" value="ECO:0007669"/>
    <property type="project" value="TreeGrafter"/>
</dbReference>
<dbReference type="GO" id="GO:0045454">
    <property type="term" value="P:cell redox homeostasis"/>
    <property type="evidence" value="ECO:0007669"/>
    <property type="project" value="TreeGrafter"/>
</dbReference>
<name>A0A9N9WT52_9DIPT</name>
<evidence type="ECO:0000256" key="9">
    <source>
        <dbReference type="RuleBase" id="RU366011"/>
    </source>
</evidence>
<dbReference type="SUPFAM" id="SSF52833">
    <property type="entry name" value="Thioredoxin-like"/>
    <property type="match status" value="1"/>
</dbReference>
<evidence type="ECO:0000256" key="8">
    <source>
        <dbReference type="PIRSR" id="PIRSR637944-1"/>
    </source>
</evidence>
<dbReference type="PANTHER" id="PTHR10430">
    <property type="entry name" value="PEROXIREDOXIN"/>
    <property type="match status" value="1"/>
</dbReference>
<reference evidence="11" key="2">
    <citation type="submission" date="2022-10" db="EMBL/GenBank/DDBJ databases">
        <authorList>
            <consortium name="ENA_rothamsted_submissions"/>
            <consortium name="culmorum"/>
            <person name="King R."/>
        </authorList>
    </citation>
    <scope>NUCLEOTIDE SEQUENCE</scope>
</reference>
<keyword evidence="3 9" id="KW-0575">Peroxidase</keyword>
<dbReference type="GO" id="GO:0005739">
    <property type="term" value="C:mitochondrion"/>
    <property type="evidence" value="ECO:0007669"/>
    <property type="project" value="TreeGrafter"/>
</dbReference>
<keyword evidence="6 9" id="KW-0676">Redox-active center</keyword>
<dbReference type="EMBL" id="OU895878">
    <property type="protein sequence ID" value="CAG9805061.1"/>
    <property type="molecule type" value="Genomic_DNA"/>
</dbReference>
<dbReference type="Gene3D" id="3.40.30.10">
    <property type="entry name" value="Glutaredoxin"/>
    <property type="match status" value="1"/>
</dbReference>
<keyword evidence="5 9" id="KW-0560">Oxidoreductase</keyword>
<evidence type="ECO:0000256" key="4">
    <source>
        <dbReference type="ARBA" id="ARBA00022862"/>
    </source>
</evidence>
<dbReference type="GO" id="GO:0034599">
    <property type="term" value="P:cellular response to oxidative stress"/>
    <property type="evidence" value="ECO:0007669"/>
    <property type="project" value="InterPro"/>
</dbReference>
<evidence type="ECO:0000259" key="10">
    <source>
        <dbReference type="Pfam" id="PF08534"/>
    </source>
</evidence>
<reference evidence="11" key="1">
    <citation type="submission" date="2022-01" db="EMBL/GenBank/DDBJ databases">
        <authorList>
            <person name="King R."/>
        </authorList>
    </citation>
    <scope>NUCLEOTIDE SEQUENCE</scope>
</reference>
<dbReference type="FunFam" id="3.40.30.10:FF:000020">
    <property type="entry name" value="Peroxiredoxin"/>
    <property type="match status" value="1"/>
</dbReference>
<dbReference type="InterPro" id="IPR036249">
    <property type="entry name" value="Thioredoxin-like_sf"/>
</dbReference>
<dbReference type="InterPro" id="IPR013740">
    <property type="entry name" value="Redoxin"/>
</dbReference>
<dbReference type="EC" id="1.11.1.24" evidence="9"/>
<evidence type="ECO:0000256" key="1">
    <source>
        <dbReference type="ARBA" id="ARBA00003330"/>
    </source>
</evidence>
<dbReference type="PANTHER" id="PTHR10430:SF16">
    <property type="entry name" value="PEROXIREDOXIN-5, MITOCHONDRIAL"/>
    <property type="match status" value="1"/>
</dbReference>
<evidence type="ECO:0000313" key="12">
    <source>
        <dbReference type="Proteomes" id="UP001153620"/>
    </source>
</evidence>
<dbReference type="Proteomes" id="UP001153620">
    <property type="component" value="Chromosome 2"/>
</dbReference>
<dbReference type="OrthoDB" id="1882547at2759"/>
<dbReference type="GO" id="GO:0042744">
    <property type="term" value="P:hydrogen peroxide catabolic process"/>
    <property type="evidence" value="ECO:0007669"/>
    <property type="project" value="TreeGrafter"/>
</dbReference>
<evidence type="ECO:0000256" key="3">
    <source>
        <dbReference type="ARBA" id="ARBA00022559"/>
    </source>
</evidence>
<dbReference type="Pfam" id="PF08534">
    <property type="entry name" value="Redoxin"/>
    <property type="match status" value="1"/>
</dbReference>
<dbReference type="GO" id="GO:0008379">
    <property type="term" value="F:thioredoxin peroxidase activity"/>
    <property type="evidence" value="ECO:0007669"/>
    <property type="project" value="InterPro"/>
</dbReference>
<proteinExistence type="inferred from homology"/>
<keyword evidence="4 9" id="KW-0049">Antioxidant</keyword>
<feature type="active site" description="Cysteine sulfenic acid (-SOH) intermediate" evidence="8">
    <location>
        <position position="76"/>
    </location>
</feature>